<dbReference type="RefSeq" id="WP_092277319.1">
    <property type="nucleotide sequence ID" value="NZ_FORT01000028.1"/>
</dbReference>
<reference evidence="2" key="1">
    <citation type="submission" date="2016-10" db="EMBL/GenBank/DDBJ databases">
        <authorList>
            <person name="Varghese N."/>
            <person name="Submissions S."/>
        </authorList>
    </citation>
    <scope>NUCLEOTIDE SEQUENCE [LARGE SCALE GENOMIC DNA]</scope>
    <source>
        <strain evidence="2">OK042</strain>
    </source>
</reference>
<dbReference type="AlphaFoldDB" id="A0A1I4E7U2"/>
<accession>A0A1I4E7U2</accession>
<evidence type="ECO:0000313" key="1">
    <source>
        <dbReference type="EMBL" id="SFL00251.1"/>
    </source>
</evidence>
<evidence type="ECO:0000313" key="2">
    <source>
        <dbReference type="Proteomes" id="UP000198915"/>
    </source>
</evidence>
<dbReference type="STRING" id="1884381.SAMN05518846_12831"/>
<sequence length="170" mass="19202">MSGALLHEYEIMQNPALGANALWAFTQGFISRPLEEQHPLTLWHLVSVLPLVFHDTSRKMILKRRVSSGLRSILDREPASSVAQNETIFNIDNRLKAMENRMFRSLNIAIACKLITLEEGYFTSNVPYKLPKKLSDETKDVLKAANKLGVWAGSMSVFEYLTILGVEPLK</sequence>
<dbReference type="Pfam" id="PF20131">
    <property type="entry name" value="MC3"/>
    <property type="match status" value="1"/>
</dbReference>
<gene>
    <name evidence="1" type="ORF">SAMN05518846_12831</name>
</gene>
<dbReference type="Proteomes" id="UP000198915">
    <property type="component" value="Unassembled WGS sequence"/>
</dbReference>
<protein>
    <submittedName>
        <fullName evidence="1">Uncharacterized protein</fullName>
    </submittedName>
</protein>
<dbReference type="EMBL" id="FORT01000028">
    <property type="protein sequence ID" value="SFL00251.1"/>
    <property type="molecule type" value="Genomic_DNA"/>
</dbReference>
<dbReference type="InterPro" id="IPR045390">
    <property type="entry name" value="ABC-3C_MC3"/>
</dbReference>
<name>A0A1I4E7U2_9BACL</name>
<organism evidence="1 2">
    <name type="scientific">Brevibacillus centrosporus</name>
    <dbReference type="NCBI Taxonomy" id="54910"/>
    <lineage>
        <taxon>Bacteria</taxon>
        <taxon>Bacillati</taxon>
        <taxon>Bacillota</taxon>
        <taxon>Bacilli</taxon>
        <taxon>Bacillales</taxon>
        <taxon>Paenibacillaceae</taxon>
        <taxon>Brevibacillus</taxon>
    </lineage>
</organism>
<proteinExistence type="predicted"/>
<keyword evidence="2" id="KW-1185">Reference proteome</keyword>